<dbReference type="STRING" id="597456.A0A0L7RBV7"/>
<dbReference type="InterPro" id="IPR011333">
    <property type="entry name" value="SKP1/BTB/POZ_sf"/>
</dbReference>
<feature type="domain" description="BTB" evidence="1">
    <location>
        <begin position="416"/>
        <end position="515"/>
    </location>
</feature>
<dbReference type="OrthoDB" id="1931232at2759"/>
<dbReference type="Gene3D" id="3.30.710.10">
    <property type="entry name" value="Potassium Channel Kv1.1, Chain A"/>
    <property type="match status" value="1"/>
</dbReference>
<name>A0A0L7RBV7_9HYME</name>
<dbReference type="AlphaFoldDB" id="A0A0L7RBV7"/>
<protein>
    <recommendedName>
        <fullName evidence="1">BTB domain-containing protein</fullName>
    </recommendedName>
</protein>
<keyword evidence="3" id="KW-1185">Reference proteome</keyword>
<dbReference type="GO" id="GO:0000712">
    <property type="term" value="P:resolution of meiotic recombination intermediates"/>
    <property type="evidence" value="ECO:0007669"/>
    <property type="project" value="TreeGrafter"/>
</dbReference>
<dbReference type="InterPro" id="IPR000210">
    <property type="entry name" value="BTB/POZ_dom"/>
</dbReference>
<proteinExistence type="predicted"/>
<evidence type="ECO:0000313" key="3">
    <source>
        <dbReference type="Proteomes" id="UP000053825"/>
    </source>
</evidence>
<evidence type="ECO:0000259" key="1">
    <source>
        <dbReference type="Pfam" id="PF00651"/>
    </source>
</evidence>
<accession>A0A0L7RBV7</accession>
<dbReference type="EMBL" id="KQ414617">
    <property type="protein sequence ID" value="KOC68334.1"/>
    <property type="molecule type" value="Genomic_DNA"/>
</dbReference>
<dbReference type="Proteomes" id="UP000053825">
    <property type="component" value="Unassembled WGS sequence"/>
</dbReference>
<dbReference type="Pfam" id="PF00651">
    <property type="entry name" value="BTB"/>
    <property type="match status" value="1"/>
</dbReference>
<dbReference type="PANTHER" id="PTHR21541:SF3">
    <property type="entry name" value="STRUCTURE-SPECIFIC ENDONUCLEASE SUBUNIT SLX4"/>
    <property type="match status" value="1"/>
</dbReference>
<evidence type="ECO:0000313" key="2">
    <source>
        <dbReference type="EMBL" id="KOC68334.1"/>
    </source>
</evidence>
<reference evidence="2 3" key="1">
    <citation type="submission" date="2015-07" db="EMBL/GenBank/DDBJ databases">
        <title>The genome of Habropoda laboriosa.</title>
        <authorList>
            <person name="Pan H."/>
            <person name="Kapheim K."/>
        </authorList>
    </citation>
    <scope>NUCLEOTIDE SEQUENCE [LARGE SCALE GENOMIC DNA]</scope>
    <source>
        <strain evidence="2">0110345459</strain>
    </source>
</reference>
<dbReference type="PANTHER" id="PTHR21541">
    <property type="entry name" value="BTB POZ DOMAIN CONTAINING 12"/>
    <property type="match status" value="1"/>
</dbReference>
<organism evidence="2 3">
    <name type="scientific">Habropoda laboriosa</name>
    <dbReference type="NCBI Taxonomy" id="597456"/>
    <lineage>
        <taxon>Eukaryota</taxon>
        <taxon>Metazoa</taxon>
        <taxon>Ecdysozoa</taxon>
        <taxon>Arthropoda</taxon>
        <taxon>Hexapoda</taxon>
        <taxon>Insecta</taxon>
        <taxon>Pterygota</taxon>
        <taxon>Neoptera</taxon>
        <taxon>Endopterygota</taxon>
        <taxon>Hymenoptera</taxon>
        <taxon>Apocrita</taxon>
        <taxon>Aculeata</taxon>
        <taxon>Apoidea</taxon>
        <taxon>Anthophila</taxon>
        <taxon>Apidae</taxon>
        <taxon>Habropoda</taxon>
    </lineage>
</organism>
<sequence length="851" mass="99505">MDEHFEENKNLYNTPVAIENDSILDFKSPEQFPKTKLNEFSNSNMHQRKRTVTKFENFAKSRKDVKLKQKRNLQESKSSIESSFFKSKDNCDHKDITINMKVALVCPLCFKTFKDFNSRTLHMKICAYKNNIPTKKLLDAIELQQRQEDERKSLGLPAAPILQDKKKLVSHKTVCKFLYEESNLQLALALSKSLQEVEELDLINKNEATPKLSNQFVLETNELIYERQLEKFGFVSNKLPPFIKNKKRKNTEVTVLQTRSLEERNHILTERISEILIGNEPVTQKQKEEIKFNRVIDKETILKSHLLQKLCNKEEKLWDKAKLTLNQKYFYVPNLSEYVIPREKQVVKETSLEFTNTCNIHDTRLSQYKIKTYNNEEEYEEETYNKESCFIMEKCENCRNRQFINTVITNWADALNNSSASDIIIFVNNDKYIWAHKLVFYVQCSNILLDATPNDISRFTKIKEKICWIDISYNIALAFLEFIYCGIIKKYLNIFEDLRSFSSLRSLARKYRVKELFFFLQKKEMEIKQVADRMHSKHSKELILKENYDVEFINEHNVENLIPSSKDFKIDANEKLNEKHIKDHITGEPECVEFKLEKNTCREQLLQKEICLRNISAIRNCNVSPDLFDDVNDTLKSEKTKKKVNRGVDRSIEIEKTKIDEDFSILDLVNEVTTKAANFSTAENISSFKNTAEIINLLSNYSEKSNDNNYVIENDIYLANVYIDDDDTIPSPCSKGVYKLNEETVTINEKNDLITTTDSFVEKLKNNEGTLITNQNSRKFQRKSISEINLHTNPKGIQSDVFKFYNNFNKSQCRCSCTKILEVAASPEIIRDNVTPPPNYNDMKTPELHVS</sequence>
<dbReference type="SUPFAM" id="SSF54695">
    <property type="entry name" value="POZ domain"/>
    <property type="match status" value="1"/>
</dbReference>
<gene>
    <name evidence="2" type="ORF">WH47_03492</name>
</gene>
<dbReference type="GO" id="GO:0033557">
    <property type="term" value="C:Slx1-Slx4 complex"/>
    <property type="evidence" value="ECO:0007669"/>
    <property type="project" value="TreeGrafter"/>
</dbReference>